<dbReference type="Proteomes" id="UP000828251">
    <property type="component" value="Unassembled WGS sequence"/>
</dbReference>
<evidence type="ECO:0008006" key="3">
    <source>
        <dbReference type="Google" id="ProtNLM"/>
    </source>
</evidence>
<dbReference type="OrthoDB" id="1747431at2759"/>
<evidence type="ECO:0000313" key="2">
    <source>
        <dbReference type="Proteomes" id="UP000828251"/>
    </source>
</evidence>
<evidence type="ECO:0000313" key="1">
    <source>
        <dbReference type="EMBL" id="KAH1114521.1"/>
    </source>
</evidence>
<comment type="caution">
    <text evidence="1">The sequence shown here is derived from an EMBL/GenBank/DDBJ whole genome shotgun (WGS) entry which is preliminary data.</text>
</comment>
<sequence length="161" mass="19091">MHSVCHSLEDLWFRVTEFDKSNQGIAGGVYRIHLRNRTYDYGRFDPLHFSCAHAIAAYSNQRLGLMSFVDQVYKLEKLYNVWRQVSLPIPDERMWPPISSVPFKLLPDRRLRHKPKGRPMFTRICDNMDIREMSNQPRVCGWCRNQGHTMSSFPLRKDYVN</sequence>
<organism evidence="1 2">
    <name type="scientific">Gossypium stocksii</name>
    <dbReference type="NCBI Taxonomy" id="47602"/>
    <lineage>
        <taxon>Eukaryota</taxon>
        <taxon>Viridiplantae</taxon>
        <taxon>Streptophyta</taxon>
        <taxon>Embryophyta</taxon>
        <taxon>Tracheophyta</taxon>
        <taxon>Spermatophyta</taxon>
        <taxon>Magnoliopsida</taxon>
        <taxon>eudicotyledons</taxon>
        <taxon>Gunneridae</taxon>
        <taxon>Pentapetalae</taxon>
        <taxon>rosids</taxon>
        <taxon>malvids</taxon>
        <taxon>Malvales</taxon>
        <taxon>Malvaceae</taxon>
        <taxon>Malvoideae</taxon>
        <taxon>Gossypium</taxon>
    </lineage>
</organism>
<dbReference type="AlphaFoldDB" id="A0A9D3W839"/>
<protein>
    <recommendedName>
        <fullName evidence="3">Zinc finger PMZ-type domain-containing protein</fullName>
    </recommendedName>
</protein>
<dbReference type="EMBL" id="JAIQCV010000003">
    <property type="protein sequence ID" value="KAH1114521.1"/>
    <property type="molecule type" value="Genomic_DNA"/>
</dbReference>
<gene>
    <name evidence="1" type="ORF">J1N35_007899</name>
</gene>
<proteinExistence type="predicted"/>
<name>A0A9D3W839_9ROSI</name>
<reference evidence="1 2" key="1">
    <citation type="journal article" date="2021" name="Plant Biotechnol. J.">
        <title>Multi-omics assisted identification of the key and species-specific regulatory components of drought-tolerant mechanisms in Gossypium stocksii.</title>
        <authorList>
            <person name="Yu D."/>
            <person name="Ke L."/>
            <person name="Zhang D."/>
            <person name="Wu Y."/>
            <person name="Sun Y."/>
            <person name="Mei J."/>
            <person name="Sun J."/>
            <person name="Sun Y."/>
        </authorList>
    </citation>
    <scope>NUCLEOTIDE SEQUENCE [LARGE SCALE GENOMIC DNA]</scope>
    <source>
        <strain evidence="2">cv. E1</strain>
        <tissue evidence="1">Leaf</tissue>
    </source>
</reference>
<keyword evidence="2" id="KW-1185">Reference proteome</keyword>
<accession>A0A9D3W839</accession>